<evidence type="ECO:0000313" key="1">
    <source>
        <dbReference type="EMBL" id="KAG8430462.1"/>
    </source>
</evidence>
<keyword evidence="2" id="KW-1185">Reference proteome</keyword>
<gene>
    <name evidence="1" type="ORF">GDO86_020560</name>
</gene>
<dbReference type="AlphaFoldDB" id="A0A8T2IEL1"/>
<accession>A0A8T2IEL1</accession>
<protein>
    <submittedName>
        <fullName evidence="1">Uncharacterized protein</fullName>
    </submittedName>
</protein>
<name>A0A8T2IEL1_9PIPI</name>
<sequence length="111" mass="12860">MVSSRLNSSFQLLVGESLSLRLILVFISPVRSNIQIFCRFCLRELNWALILLPNQRDSVLVSFKQSFNPKGLRSVHMGKLSLCRVKIYWAIFINPRYRFLNQSEISDTAPL</sequence>
<organism evidence="1 2">
    <name type="scientific">Hymenochirus boettgeri</name>
    <name type="common">Congo dwarf clawed frog</name>
    <dbReference type="NCBI Taxonomy" id="247094"/>
    <lineage>
        <taxon>Eukaryota</taxon>
        <taxon>Metazoa</taxon>
        <taxon>Chordata</taxon>
        <taxon>Craniata</taxon>
        <taxon>Vertebrata</taxon>
        <taxon>Euteleostomi</taxon>
        <taxon>Amphibia</taxon>
        <taxon>Batrachia</taxon>
        <taxon>Anura</taxon>
        <taxon>Pipoidea</taxon>
        <taxon>Pipidae</taxon>
        <taxon>Pipinae</taxon>
        <taxon>Hymenochirus</taxon>
    </lineage>
</organism>
<dbReference type="Proteomes" id="UP000812440">
    <property type="component" value="Unassembled WGS sequence"/>
</dbReference>
<comment type="caution">
    <text evidence="1">The sequence shown here is derived from an EMBL/GenBank/DDBJ whole genome shotgun (WGS) entry which is preliminary data.</text>
</comment>
<reference evidence="1" key="1">
    <citation type="thesis" date="2020" institute="ProQuest LLC" country="789 East Eisenhower Parkway, Ann Arbor, MI, USA">
        <title>Comparative Genomics and Chromosome Evolution.</title>
        <authorList>
            <person name="Mudd A.B."/>
        </authorList>
    </citation>
    <scope>NUCLEOTIDE SEQUENCE</scope>
    <source>
        <strain evidence="1">Female2</strain>
        <tissue evidence="1">Blood</tissue>
    </source>
</reference>
<proteinExistence type="predicted"/>
<evidence type="ECO:0000313" key="2">
    <source>
        <dbReference type="Proteomes" id="UP000812440"/>
    </source>
</evidence>
<dbReference type="EMBL" id="JAACNH010000939">
    <property type="protein sequence ID" value="KAG8430462.1"/>
    <property type="molecule type" value="Genomic_DNA"/>
</dbReference>